<feature type="compositionally biased region" description="Low complexity" evidence="1">
    <location>
        <begin position="113"/>
        <end position="126"/>
    </location>
</feature>
<feature type="region of interest" description="Disordered" evidence="1">
    <location>
        <begin position="581"/>
        <end position="607"/>
    </location>
</feature>
<feature type="region of interest" description="Disordered" evidence="1">
    <location>
        <begin position="502"/>
        <end position="554"/>
    </location>
</feature>
<feature type="compositionally biased region" description="Low complexity" evidence="1">
    <location>
        <begin position="289"/>
        <end position="307"/>
    </location>
</feature>
<dbReference type="EMBL" id="JMSN01000033">
    <property type="protein sequence ID" value="KDN46773.1"/>
    <property type="molecule type" value="Genomic_DNA"/>
</dbReference>
<keyword evidence="3" id="KW-1185">Reference proteome</keyword>
<feature type="region of interest" description="Disordered" evidence="1">
    <location>
        <begin position="78"/>
        <end position="172"/>
    </location>
</feature>
<feature type="compositionally biased region" description="Low complexity" evidence="1">
    <location>
        <begin position="331"/>
        <end position="348"/>
    </location>
</feature>
<evidence type="ECO:0000313" key="3">
    <source>
        <dbReference type="Proteomes" id="UP000027361"/>
    </source>
</evidence>
<dbReference type="AlphaFoldDB" id="A0A066W2J8"/>
<sequence>MTSATRPKQQQQQLESPHTSSSATMARASFVDRLPQLHLGFRSGRHVTPTAEVDACAADAFSTLSLQQALPRTPEANACQNHPWAATGGVPPAPKRQRGEQNHKRKKSSQHGAAAAAAESAEPSSSDTDNSVSHGRRANTLRCKIPSRTLPRASSVTSSEDRSSLLSPAAPLLQQSDRFESFPLPSPVESTSSVGNGHSLSRKHLTAFNTMVNPADAQAVVQMHTQQGAAAEETRFLPATGGRDPESKSRAWLAQCSAALSQIIRAPSSSQQPSHWASFSTRSPSPWTPSLADSLSASSPPSFLADPTMSPPSTVERSSTPHITNSSHSPASCTRSKAKRAAAAAQATRPLQPHDAAIYIPSVLTLARSTTTNRPPADGDAASTTSDADSSVASSCYGAANTANASSSSSSGGGSCCSASANHTVRPSLPWQLGSKSSINVRAAEAAASASRAASLRTNCASASSDRIPKARDHGSAPSALSPCPPSLLAFGGPIGLGINMTGGSAGTPFHPKPHSSSKQLLSSGVQTPTQEQMSPAKRGRAYSSPNTSAHVRHSDGISAAGASSSFGVFTMSSVDRSCSGSSASSSSHLHSPTRRSMSFSLSPSSSRARLGTPFSVSGSCGVGVGVGVMIGAGRNRSVMPDYFGDTWRSASARRVC</sequence>
<feature type="compositionally biased region" description="Polar residues" evidence="1">
    <location>
        <begin position="515"/>
        <end position="534"/>
    </location>
</feature>
<proteinExistence type="predicted"/>
<organism evidence="2 3">
    <name type="scientific">Tilletiaria anomala (strain ATCC 24038 / CBS 436.72 / UBC 951)</name>
    <dbReference type="NCBI Taxonomy" id="1037660"/>
    <lineage>
        <taxon>Eukaryota</taxon>
        <taxon>Fungi</taxon>
        <taxon>Dikarya</taxon>
        <taxon>Basidiomycota</taxon>
        <taxon>Ustilaginomycotina</taxon>
        <taxon>Exobasidiomycetes</taxon>
        <taxon>Georgefischeriales</taxon>
        <taxon>Tilletiariaceae</taxon>
        <taxon>Tilletiaria</taxon>
    </lineage>
</organism>
<dbReference type="RefSeq" id="XP_013243639.1">
    <property type="nucleotide sequence ID" value="XM_013388185.1"/>
</dbReference>
<feature type="region of interest" description="Disordered" evidence="1">
    <location>
        <begin position="370"/>
        <end position="389"/>
    </location>
</feature>
<name>A0A066W2J8_TILAU</name>
<accession>A0A066W2J8</accession>
<dbReference type="HOGENOM" id="CLU_417480_0_0_1"/>
<dbReference type="InParanoid" id="A0A066W2J8"/>
<comment type="caution">
    <text evidence="2">The sequence shown here is derived from an EMBL/GenBank/DDBJ whole genome shotgun (WGS) entry which is preliminary data.</text>
</comment>
<dbReference type="Proteomes" id="UP000027361">
    <property type="component" value="Unassembled WGS sequence"/>
</dbReference>
<gene>
    <name evidence="2" type="ORF">K437DRAFT_256044</name>
</gene>
<feature type="compositionally biased region" description="Polar residues" evidence="1">
    <location>
        <begin position="267"/>
        <end position="285"/>
    </location>
</feature>
<dbReference type="GeneID" id="25264311"/>
<evidence type="ECO:0000313" key="2">
    <source>
        <dbReference type="EMBL" id="KDN46773.1"/>
    </source>
</evidence>
<evidence type="ECO:0000256" key="1">
    <source>
        <dbReference type="SAM" id="MobiDB-lite"/>
    </source>
</evidence>
<feature type="compositionally biased region" description="Polar residues" evidence="1">
    <location>
        <begin position="311"/>
        <end position="330"/>
    </location>
</feature>
<feature type="region of interest" description="Disordered" evidence="1">
    <location>
        <begin position="265"/>
        <end position="350"/>
    </location>
</feature>
<feature type="compositionally biased region" description="Polar residues" evidence="1">
    <location>
        <begin position="1"/>
        <end position="24"/>
    </location>
</feature>
<feature type="region of interest" description="Disordered" evidence="1">
    <location>
        <begin position="1"/>
        <end position="29"/>
    </location>
</feature>
<feature type="compositionally biased region" description="Low complexity" evidence="1">
    <location>
        <begin position="378"/>
        <end position="389"/>
    </location>
</feature>
<reference evidence="2 3" key="1">
    <citation type="submission" date="2014-05" db="EMBL/GenBank/DDBJ databases">
        <title>Draft genome sequence of a rare smut relative, Tilletiaria anomala UBC 951.</title>
        <authorList>
            <consortium name="DOE Joint Genome Institute"/>
            <person name="Toome M."/>
            <person name="Kuo A."/>
            <person name="Henrissat B."/>
            <person name="Lipzen A."/>
            <person name="Tritt A."/>
            <person name="Yoshinaga Y."/>
            <person name="Zane M."/>
            <person name="Barry K."/>
            <person name="Grigoriev I.V."/>
            <person name="Spatafora J.W."/>
            <person name="Aimea M.C."/>
        </authorList>
    </citation>
    <scope>NUCLEOTIDE SEQUENCE [LARGE SCALE GENOMIC DNA]</scope>
    <source>
        <strain evidence="2 3">UBC 951</strain>
    </source>
</reference>
<protein>
    <submittedName>
        <fullName evidence="2">Uncharacterized protein</fullName>
    </submittedName>
</protein>